<sequence>MHLPARPRHITPIRTLLLTLLLVGLACGTSVFAEEKKAAAPAEAARAEANGNGMKLKIYCDLFSENPLNISVAADVADFSVELPTDNEKEFQWVTTKSAWEGSTLKVIITVERQKYYQITKDSWESRNIGVRELPVSLKPGETVVPVEINGKALRISLVSDGRQKDH</sequence>
<accession>A0A146G6Z1</accession>
<dbReference type="OrthoDB" id="9830361at2"/>
<evidence type="ECO:0000313" key="1">
    <source>
        <dbReference type="EMBL" id="GAT32456.1"/>
    </source>
</evidence>
<dbReference type="STRING" id="690879.TSACC_2855"/>
<dbReference type="RefSeq" id="WP_075078288.1">
    <property type="nucleotide sequence ID" value="NZ_BDCO01000002.1"/>
</dbReference>
<gene>
    <name evidence="1" type="ORF">TSACC_2855</name>
</gene>
<protein>
    <submittedName>
        <fullName evidence="1">Uncharacterized protein</fullName>
    </submittedName>
</protein>
<dbReference type="InParanoid" id="A0A146G6Z1"/>
<dbReference type="AlphaFoldDB" id="A0A146G6Z1"/>
<dbReference type="EMBL" id="BDCO01000002">
    <property type="protein sequence ID" value="GAT32456.1"/>
    <property type="molecule type" value="Genomic_DNA"/>
</dbReference>
<evidence type="ECO:0000313" key="2">
    <source>
        <dbReference type="Proteomes" id="UP000076023"/>
    </source>
</evidence>
<reference evidence="2" key="1">
    <citation type="journal article" date="2017" name="Genome Announc.">
        <title>Draft Genome Sequence of Terrimicrobium sacchariphilum NM-5T, a Facultative Anaerobic Soil Bacterium of the Class Spartobacteria.</title>
        <authorList>
            <person name="Qiu Y.L."/>
            <person name="Tourlousse D.M."/>
            <person name="Matsuura N."/>
            <person name="Ohashi A."/>
            <person name="Sekiguchi Y."/>
        </authorList>
    </citation>
    <scope>NUCLEOTIDE SEQUENCE [LARGE SCALE GENOMIC DNA]</scope>
    <source>
        <strain evidence="2">NM-5</strain>
    </source>
</reference>
<organism evidence="1 2">
    <name type="scientific">Terrimicrobium sacchariphilum</name>
    <dbReference type="NCBI Taxonomy" id="690879"/>
    <lineage>
        <taxon>Bacteria</taxon>
        <taxon>Pseudomonadati</taxon>
        <taxon>Verrucomicrobiota</taxon>
        <taxon>Terrimicrobiia</taxon>
        <taxon>Terrimicrobiales</taxon>
        <taxon>Terrimicrobiaceae</taxon>
        <taxon>Terrimicrobium</taxon>
    </lineage>
</organism>
<comment type="caution">
    <text evidence="1">The sequence shown here is derived from an EMBL/GenBank/DDBJ whole genome shotgun (WGS) entry which is preliminary data.</text>
</comment>
<proteinExistence type="predicted"/>
<keyword evidence="2" id="KW-1185">Reference proteome</keyword>
<name>A0A146G6Z1_TERSA</name>
<dbReference type="Proteomes" id="UP000076023">
    <property type="component" value="Unassembled WGS sequence"/>
</dbReference>
<dbReference type="PROSITE" id="PS51257">
    <property type="entry name" value="PROKAR_LIPOPROTEIN"/>
    <property type="match status" value="1"/>
</dbReference>